<reference evidence="2" key="2">
    <citation type="submission" date="2022-06" db="UniProtKB">
        <authorList>
            <consortium name="EnsemblMetazoa"/>
        </authorList>
    </citation>
    <scope>IDENTIFICATION</scope>
    <source>
        <strain evidence="2">PS312</strain>
    </source>
</reference>
<organism evidence="2 3">
    <name type="scientific">Pristionchus pacificus</name>
    <name type="common">Parasitic nematode worm</name>
    <dbReference type="NCBI Taxonomy" id="54126"/>
    <lineage>
        <taxon>Eukaryota</taxon>
        <taxon>Metazoa</taxon>
        <taxon>Ecdysozoa</taxon>
        <taxon>Nematoda</taxon>
        <taxon>Chromadorea</taxon>
        <taxon>Rhabditida</taxon>
        <taxon>Rhabditina</taxon>
        <taxon>Diplogasteromorpha</taxon>
        <taxon>Diplogasteroidea</taxon>
        <taxon>Neodiplogasteridae</taxon>
        <taxon>Pristionchus</taxon>
    </lineage>
</organism>
<dbReference type="OrthoDB" id="5813109at2759"/>
<dbReference type="InterPro" id="IPR012877">
    <property type="entry name" value="Dhs-27"/>
</dbReference>
<dbReference type="InterPro" id="IPR011009">
    <property type="entry name" value="Kinase-like_dom_sf"/>
</dbReference>
<keyword evidence="3" id="KW-1185">Reference proteome</keyword>
<protein>
    <recommendedName>
        <fullName evidence="1">CHK kinase-like domain-containing protein</fullName>
    </recommendedName>
</protein>
<name>A0A8R1Z4F6_PRIPA</name>
<dbReference type="InterPro" id="IPR052961">
    <property type="entry name" value="Oxido-Kinase-like_Enzymes"/>
</dbReference>
<evidence type="ECO:0000313" key="2">
    <source>
        <dbReference type="EnsemblMetazoa" id="PPA47032.1"/>
    </source>
</evidence>
<dbReference type="SMART" id="SM00587">
    <property type="entry name" value="CHK"/>
    <property type="match status" value="1"/>
</dbReference>
<sequence length="450" mass="51470">MFARLFNPFRFRKMSLQSAAEGILETHVTWEEAENKLQEALNTKAKFGKNKSVVHVGEGNGFLSRIGLITCDWDGAREDEKLPKQFALKMASCMAAKKMEEVTPEHMRLDEETTRQMWNFFEIFLKETHNAEVKAYNFLRKFEDSVAVPHCFYTVPFSEENKLAGSIALEYLDNTRISHVYQTLSVAQVKQVARELGVMQGLSVLHRVENEEWLSQRDVYTAFWKNFTTDVLVQMFGPLKDMDPSMVESVDAVIELVPEYYGSNFATTIHTQYGVKPVLVNGDLWSANVLIDKENDQIRALIDWQLVHHGTGVEDLLRIAFSGMTSTDRRAHMDELVELMYDAMEETLEGAPAPYTREQNRDLYELLLPHAGFFFAPVAMPLFLTTMADPTLSDEDKAQKKTVVMDKVRGICEDIVVFHKRNEHKKKFEWKSADFAPNIPNMTAAAPKSD</sequence>
<dbReference type="AlphaFoldDB" id="A0A8R1Z4F6"/>
<dbReference type="PANTHER" id="PTHR23020:SF8">
    <property type="entry name" value="CHK KINASE-LIKE DOMAIN-CONTAINING PROTEIN"/>
    <property type="match status" value="1"/>
</dbReference>
<dbReference type="EnsemblMetazoa" id="PPA47032.1">
    <property type="protein sequence ID" value="PPA47032.1"/>
    <property type="gene ID" value="WBGene00304884"/>
</dbReference>
<evidence type="ECO:0000259" key="1">
    <source>
        <dbReference type="SMART" id="SM00587"/>
    </source>
</evidence>
<reference evidence="3" key="1">
    <citation type="journal article" date="2008" name="Nat. Genet.">
        <title>The Pristionchus pacificus genome provides a unique perspective on nematode lifestyle and parasitism.</title>
        <authorList>
            <person name="Dieterich C."/>
            <person name="Clifton S.W."/>
            <person name="Schuster L.N."/>
            <person name="Chinwalla A."/>
            <person name="Delehaunty K."/>
            <person name="Dinkelacker I."/>
            <person name="Fulton L."/>
            <person name="Fulton R."/>
            <person name="Godfrey J."/>
            <person name="Minx P."/>
            <person name="Mitreva M."/>
            <person name="Roeseler W."/>
            <person name="Tian H."/>
            <person name="Witte H."/>
            <person name="Yang S.P."/>
            <person name="Wilson R.K."/>
            <person name="Sommer R.J."/>
        </authorList>
    </citation>
    <scope>NUCLEOTIDE SEQUENCE [LARGE SCALE GENOMIC DNA]</scope>
    <source>
        <strain evidence="3">PS312</strain>
    </source>
</reference>
<feature type="domain" description="CHK kinase-like" evidence="1">
    <location>
        <begin position="167"/>
        <end position="350"/>
    </location>
</feature>
<dbReference type="Pfam" id="PF07914">
    <property type="entry name" value="DUF1679"/>
    <property type="match status" value="1"/>
</dbReference>
<dbReference type="Proteomes" id="UP000005239">
    <property type="component" value="Unassembled WGS sequence"/>
</dbReference>
<proteinExistence type="predicted"/>
<evidence type="ECO:0000313" key="3">
    <source>
        <dbReference type="Proteomes" id="UP000005239"/>
    </source>
</evidence>
<gene>
    <name evidence="2" type="primary">WBGene00304884</name>
</gene>
<dbReference type="InterPro" id="IPR015897">
    <property type="entry name" value="CHK_kinase-like"/>
</dbReference>
<accession>A0A8R1Z4F6</accession>
<dbReference type="Gene3D" id="3.90.1200.10">
    <property type="match status" value="1"/>
</dbReference>
<dbReference type="PANTHER" id="PTHR23020">
    <property type="entry name" value="UNCHARACTERIZED NUCLEAR HORMONE RECEPTOR-RELATED"/>
    <property type="match status" value="1"/>
</dbReference>
<dbReference type="SUPFAM" id="SSF56112">
    <property type="entry name" value="Protein kinase-like (PK-like)"/>
    <property type="match status" value="1"/>
</dbReference>